<dbReference type="EMBL" id="UOES01000184">
    <property type="protein sequence ID" value="VAW27130.1"/>
    <property type="molecule type" value="Genomic_DNA"/>
</dbReference>
<name>A0A3B0UDE7_9ZZZZ</name>
<reference evidence="1" key="1">
    <citation type="submission" date="2018-06" db="EMBL/GenBank/DDBJ databases">
        <authorList>
            <person name="Zhirakovskaya E."/>
        </authorList>
    </citation>
    <scope>NUCLEOTIDE SEQUENCE</scope>
</reference>
<dbReference type="CDD" id="cd07177">
    <property type="entry name" value="terB_like"/>
    <property type="match status" value="1"/>
</dbReference>
<organism evidence="1">
    <name type="scientific">hydrothermal vent metagenome</name>
    <dbReference type="NCBI Taxonomy" id="652676"/>
    <lineage>
        <taxon>unclassified sequences</taxon>
        <taxon>metagenomes</taxon>
        <taxon>ecological metagenomes</taxon>
    </lineage>
</organism>
<dbReference type="SUPFAM" id="SSF158682">
    <property type="entry name" value="TerB-like"/>
    <property type="match status" value="1"/>
</dbReference>
<accession>A0A3B0UDE7</accession>
<evidence type="ECO:0000313" key="1">
    <source>
        <dbReference type="EMBL" id="VAW27130.1"/>
    </source>
</evidence>
<dbReference type="AlphaFoldDB" id="A0A3B0UDE7"/>
<sequence length="129" mass="15149">MENSNYFEALLYLLRVIVYADGVFDEEESNAIKEICEIEKISHDYYKDFCNRVKGVSEKEMYLAGIDKVQQCSPEEQIKVFVWLYKMAEVDGTVHIKEVRFLLYSFRQADIEFEDVENAAVKTPKLNRS</sequence>
<proteinExistence type="predicted"/>
<dbReference type="Gene3D" id="1.10.3680.10">
    <property type="entry name" value="TerB-like"/>
    <property type="match status" value="1"/>
</dbReference>
<protein>
    <submittedName>
        <fullName evidence="1">Uncharacterized protein</fullName>
    </submittedName>
</protein>
<gene>
    <name evidence="1" type="ORF">MNBD_BACTEROID06-537</name>
</gene>
<dbReference type="InterPro" id="IPR029024">
    <property type="entry name" value="TerB-like"/>
</dbReference>